<dbReference type="InterPro" id="IPR027417">
    <property type="entry name" value="P-loop_NTPase"/>
</dbReference>
<feature type="chain" id="PRO_5044609166" description="P-loop containing nucleoside triphosphate hydrolase protein" evidence="10">
    <location>
        <begin position="20"/>
        <end position="1108"/>
    </location>
</feature>
<dbReference type="InterPro" id="IPR003439">
    <property type="entry name" value="ABC_transporter-like_ATP-bd"/>
</dbReference>
<dbReference type="SUPFAM" id="SSF90123">
    <property type="entry name" value="ABC transporter transmembrane region"/>
    <property type="match status" value="2"/>
</dbReference>
<dbReference type="PROSITE" id="PS50893">
    <property type="entry name" value="ABC_TRANSPORTER_2"/>
    <property type="match status" value="2"/>
</dbReference>
<dbReference type="GO" id="GO:0016887">
    <property type="term" value="F:ATP hydrolysis activity"/>
    <property type="evidence" value="ECO:0007669"/>
    <property type="project" value="InterPro"/>
</dbReference>
<evidence type="ECO:0000256" key="1">
    <source>
        <dbReference type="ARBA" id="ARBA00004141"/>
    </source>
</evidence>
<evidence type="ECO:0000256" key="9">
    <source>
        <dbReference type="SAM" id="Phobius"/>
    </source>
</evidence>
<feature type="compositionally biased region" description="Basic and acidic residues" evidence="8">
    <location>
        <begin position="186"/>
        <end position="197"/>
    </location>
</feature>
<accession>A0A4T0JGS6</accession>
<evidence type="ECO:0000256" key="8">
    <source>
        <dbReference type="SAM" id="MobiDB-lite"/>
    </source>
</evidence>
<keyword evidence="10" id="KW-0732">Signal</keyword>
<evidence type="ECO:0000256" key="3">
    <source>
        <dbReference type="ARBA" id="ARBA00022692"/>
    </source>
</evidence>
<proteinExistence type="predicted"/>
<feature type="compositionally biased region" description="Polar residues" evidence="8">
    <location>
        <begin position="169"/>
        <end position="185"/>
    </location>
</feature>
<feature type="compositionally biased region" description="Basic and acidic residues" evidence="8">
    <location>
        <begin position="467"/>
        <end position="481"/>
    </location>
</feature>
<dbReference type="GO" id="GO:0140359">
    <property type="term" value="F:ABC-type transporter activity"/>
    <property type="evidence" value="ECO:0007669"/>
    <property type="project" value="InterPro"/>
</dbReference>
<evidence type="ECO:0000259" key="11">
    <source>
        <dbReference type="PROSITE" id="PS50893"/>
    </source>
</evidence>
<dbReference type="SMART" id="SM00382">
    <property type="entry name" value="AAA"/>
    <property type="match status" value="2"/>
</dbReference>
<gene>
    <name evidence="14" type="ORF">E3P86_02266</name>
    <name evidence="13" type="ORF">E3P90_00593</name>
</gene>
<sequence>MIPPLCVMIAFFAVTSIVGKKVSGAQKRWMGSTEGRLAVIGSVMQQIIPTKLLGLEPVMPKWINPLRAKEVDNLKAFYRRLVIVVVLSSATINCAGLSALGTFAGISGDIRPQTLFTIYTIVNLVTLPISTVGHCFPLLVASWASMKRIAGFLLLEEKPVSLGGELPNSERSSTETLKYTGTEKSASLDEKSDRDYDGPPSLWNVNASASSAPDAKPLIKDIDINFPLDKLSIVVGPVGSGKSILAKTLLGETHLQTGRRKVPGGPTTKISYAPQEAFIWPTSVRENIILDSEYDYEWYNKVVESCALVYDFERMSKGDLTQLSEKGGGVSGGQKQRISLARALYASRHTSFVVLDDCFSALDAHTTKHVFNALFGARGMLGKRTVVMVTHSHKHLTAAHFVVAMESGSILAKGSLRELYKNVIDIKSYIGEIPKELEEDNEITHVKSETEEEEILNELGDPALAEKPSHQHKSIDGKEYEAVDTEEDPDEEDASANLGWTPYKFYMRHCGWGRLTVCVAFLFFYNAVEVGLQVSKAVCALSATNSTQIYLEKWSSANTTDHRPWLGGYAGFTVAAFISSFCMMWMYTQYTAPRASLGMHEQMLGHVLEAPVTYFQKTSSALLINRWGSDIFISDFAFPISMLDVSLTAVYVVGAAILILIAVPWLAIAVPFLAVIYWSLQRVYLATSRQLQRLTISSKTPLYTSFSTLLTGLVTIRAFKSTAMFKDISEWHLNRSQAPMYYRDSGIRFLRTFLNLVTAFIAIGIAAIAVGLRNSTSAGYLGVALSQLVSMATSLTNLLLAWTRVENGVVSLERIVEITQLESEESLQAREIAGDESGNESDNNDAMLASATTTEPSPSWPESGAVTYDDVSLKYATSSPRNALDGLNIALPAGHKLGICGRTGSGKSSTIYALLRGQPLRSGRIIVDGVDLATVPLHTLRKRISTISQDPFLLHASLKDNLILGCEGASQEDIWRALDHVGMAKQVNDLEHKLDTQVTTDGMEFSAGERQLLCIARILLQKRRIVLLDEASSNMDSKTDERLLALLKTALKGVTVISVAHRISTISAYDQVIVMDEGRVVESDSPTSLLSNTSSEFYKLAHSQGMME</sequence>
<dbReference type="AlphaFoldDB" id="A0A4T0JGS6"/>
<evidence type="ECO:0000259" key="12">
    <source>
        <dbReference type="PROSITE" id="PS50929"/>
    </source>
</evidence>
<keyword evidence="6 9" id="KW-1133">Transmembrane helix</keyword>
<evidence type="ECO:0000256" key="6">
    <source>
        <dbReference type="ARBA" id="ARBA00022989"/>
    </source>
</evidence>
<dbReference type="PANTHER" id="PTHR24223">
    <property type="entry name" value="ATP-BINDING CASSETTE SUB-FAMILY C"/>
    <property type="match status" value="1"/>
</dbReference>
<name>A0A4T0JGS6_WALIC</name>
<dbReference type="Gene3D" id="1.20.1560.10">
    <property type="entry name" value="ABC transporter type 1, transmembrane domain"/>
    <property type="match status" value="2"/>
</dbReference>
<dbReference type="InterPro" id="IPR017871">
    <property type="entry name" value="ABC_transporter-like_CS"/>
</dbReference>
<evidence type="ECO:0000256" key="4">
    <source>
        <dbReference type="ARBA" id="ARBA00022741"/>
    </source>
</evidence>
<dbReference type="OMA" id="NMLIQFW"/>
<evidence type="ECO:0008006" key="17">
    <source>
        <dbReference type="Google" id="ProtNLM"/>
    </source>
</evidence>
<dbReference type="PANTHER" id="PTHR24223:SF399">
    <property type="entry name" value="ABC TRANSPORTER ATNG"/>
    <property type="match status" value="1"/>
</dbReference>
<dbReference type="Gene3D" id="3.40.50.300">
    <property type="entry name" value="P-loop containing nucleotide triphosphate hydrolases"/>
    <property type="match status" value="2"/>
</dbReference>
<dbReference type="InterPro" id="IPR050173">
    <property type="entry name" value="ABC_transporter_C-like"/>
</dbReference>
<protein>
    <recommendedName>
        <fullName evidence="17">P-loop containing nucleoside triphosphate hydrolase protein</fullName>
    </recommendedName>
</protein>
<dbReference type="Proteomes" id="UP000306954">
    <property type="component" value="Unassembled WGS sequence"/>
</dbReference>
<dbReference type="PROSITE" id="PS00211">
    <property type="entry name" value="ABC_TRANSPORTER_1"/>
    <property type="match status" value="2"/>
</dbReference>
<feature type="transmembrane region" description="Helical" evidence="9">
    <location>
        <begin position="566"/>
        <end position="587"/>
    </location>
</feature>
<feature type="transmembrane region" description="Helical" evidence="9">
    <location>
        <begin position="649"/>
        <end position="680"/>
    </location>
</feature>
<feature type="domain" description="ABC transporter" evidence="11">
    <location>
        <begin position="866"/>
        <end position="1102"/>
    </location>
</feature>
<keyword evidence="2" id="KW-0813">Transport</keyword>
<keyword evidence="3 9" id="KW-0812">Transmembrane</keyword>
<evidence type="ECO:0000256" key="10">
    <source>
        <dbReference type="SAM" id="SignalP"/>
    </source>
</evidence>
<dbReference type="CDD" id="cd03244">
    <property type="entry name" value="ABCC_MRP_domain2"/>
    <property type="match status" value="1"/>
</dbReference>
<feature type="compositionally biased region" description="Acidic residues" evidence="8">
    <location>
        <begin position="482"/>
        <end position="494"/>
    </location>
</feature>
<evidence type="ECO:0000313" key="16">
    <source>
        <dbReference type="Proteomes" id="UP000310689"/>
    </source>
</evidence>
<evidence type="ECO:0000256" key="7">
    <source>
        <dbReference type="ARBA" id="ARBA00023136"/>
    </source>
</evidence>
<feature type="signal peptide" evidence="10">
    <location>
        <begin position="1"/>
        <end position="19"/>
    </location>
</feature>
<dbReference type="InterPro" id="IPR003593">
    <property type="entry name" value="AAA+_ATPase"/>
</dbReference>
<dbReference type="Pfam" id="PF00664">
    <property type="entry name" value="ABC_membrane"/>
    <property type="match status" value="1"/>
</dbReference>
<feature type="transmembrane region" description="Helical" evidence="9">
    <location>
        <begin position="511"/>
        <end position="528"/>
    </location>
</feature>
<dbReference type="Pfam" id="PF00005">
    <property type="entry name" value="ABC_tran"/>
    <property type="match status" value="2"/>
</dbReference>
<dbReference type="Proteomes" id="UP000310689">
    <property type="component" value="Unassembled WGS sequence"/>
</dbReference>
<evidence type="ECO:0000256" key="2">
    <source>
        <dbReference type="ARBA" id="ARBA00022448"/>
    </source>
</evidence>
<dbReference type="PROSITE" id="PS50929">
    <property type="entry name" value="ABC_TM1F"/>
    <property type="match status" value="2"/>
</dbReference>
<dbReference type="SUPFAM" id="SSF52540">
    <property type="entry name" value="P-loop containing nucleoside triphosphate hydrolases"/>
    <property type="match status" value="2"/>
</dbReference>
<dbReference type="EMBL" id="SPOI01000108">
    <property type="protein sequence ID" value="TIB37176.1"/>
    <property type="molecule type" value="Genomic_DNA"/>
</dbReference>
<dbReference type="InterPro" id="IPR011527">
    <property type="entry name" value="ABC1_TM_dom"/>
</dbReference>
<dbReference type="EMBL" id="SPOF01000005">
    <property type="protein sequence ID" value="TIB16061.1"/>
    <property type="molecule type" value="Genomic_DNA"/>
</dbReference>
<dbReference type="GO" id="GO:0005524">
    <property type="term" value="F:ATP binding"/>
    <property type="evidence" value="ECO:0007669"/>
    <property type="project" value="UniProtKB-KW"/>
</dbReference>
<organism evidence="13 15">
    <name type="scientific">Wallemia ichthyophaga</name>
    <dbReference type="NCBI Taxonomy" id="245174"/>
    <lineage>
        <taxon>Eukaryota</taxon>
        <taxon>Fungi</taxon>
        <taxon>Dikarya</taxon>
        <taxon>Basidiomycota</taxon>
        <taxon>Wallemiomycotina</taxon>
        <taxon>Wallemiomycetes</taxon>
        <taxon>Wallemiales</taxon>
        <taxon>Wallemiaceae</taxon>
        <taxon>Wallemia</taxon>
    </lineage>
</organism>
<dbReference type="CDD" id="cd03250">
    <property type="entry name" value="ABCC_MRP_domain1"/>
    <property type="match status" value="1"/>
</dbReference>
<feature type="region of interest" description="Disordered" evidence="8">
    <location>
        <begin position="164"/>
        <end position="200"/>
    </location>
</feature>
<feature type="transmembrane region" description="Helical" evidence="9">
    <location>
        <begin position="76"/>
        <end position="104"/>
    </location>
</feature>
<evidence type="ECO:0000313" key="14">
    <source>
        <dbReference type="EMBL" id="TIB37176.1"/>
    </source>
</evidence>
<comment type="caution">
    <text evidence="13">The sequence shown here is derived from an EMBL/GenBank/DDBJ whole genome shotgun (WGS) entry which is preliminary data.</text>
</comment>
<evidence type="ECO:0000313" key="15">
    <source>
        <dbReference type="Proteomes" id="UP000306954"/>
    </source>
</evidence>
<evidence type="ECO:0000256" key="5">
    <source>
        <dbReference type="ARBA" id="ARBA00022840"/>
    </source>
</evidence>
<keyword evidence="5" id="KW-0067">ATP-binding</keyword>
<evidence type="ECO:0000313" key="13">
    <source>
        <dbReference type="EMBL" id="TIB16061.1"/>
    </source>
</evidence>
<feature type="transmembrane region" description="Helical" evidence="9">
    <location>
        <begin position="753"/>
        <end position="772"/>
    </location>
</feature>
<keyword evidence="7 9" id="KW-0472">Membrane</keyword>
<feature type="transmembrane region" description="Helical" evidence="9">
    <location>
        <begin position="116"/>
        <end position="140"/>
    </location>
</feature>
<comment type="subcellular location">
    <subcellularLocation>
        <location evidence="1">Membrane</location>
        <topology evidence="1">Multi-pass membrane protein</topology>
    </subcellularLocation>
</comment>
<dbReference type="FunFam" id="3.40.50.300:FF:000838">
    <property type="entry name" value="ABC multidrug transporter (Eurofung)"/>
    <property type="match status" value="1"/>
</dbReference>
<reference evidence="15 16" key="1">
    <citation type="submission" date="2019-03" db="EMBL/GenBank/DDBJ databases">
        <title>Sequencing 23 genomes of Wallemia ichthyophaga.</title>
        <authorList>
            <person name="Gostincar C."/>
        </authorList>
    </citation>
    <scope>NUCLEOTIDE SEQUENCE [LARGE SCALE GENOMIC DNA]</scope>
    <source>
        <strain evidence="14 16">EXF-6200</strain>
        <strain evidence="13 15">EXF-8621</strain>
    </source>
</reference>
<feature type="region of interest" description="Disordered" evidence="8">
    <location>
        <begin position="461"/>
        <end position="494"/>
    </location>
</feature>
<feature type="domain" description="ABC transmembrane type-1" evidence="12">
    <location>
        <begin position="1"/>
        <end position="141"/>
    </location>
</feature>
<feature type="domain" description="ABC transporter" evidence="11">
    <location>
        <begin position="202"/>
        <end position="432"/>
    </location>
</feature>
<dbReference type="CDD" id="cd18580">
    <property type="entry name" value="ABC_6TM_ABCC_D2"/>
    <property type="match status" value="1"/>
</dbReference>
<dbReference type="InterPro" id="IPR036640">
    <property type="entry name" value="ABC1_TM_sf"/>
</dbReference>
<feature type="domain" description="ABC transmembrane type-1" evidence="12">
    <location>
        <begin position="515"/>
        <end position="807"/>
    </location>
</feature>
<dbReference type="InterPro" id="IPR044726">
    <property type="entry name" value="ABCC_6TM_D2"/>
</dbReference>
<keyword evidence="4" id="KW-0547">Nucleotide-binding</keyword>
<dbReference type="GO" id="GO:0016020">
    <property type="term" value="C:membrane"/>
    <property type="evidence" value="ECO:0007669"/>
    <property type="project" value="UniProtKB-SubCell"/>
</dbReference>